<evidence type="ECO:0008006" key="9">
    <source>
        <dbReference type="Google" id="ProtNLM"/>
    </source>
</evidence>
<evidence type="ECO:0000256" key="6">
    <source>
        <dbReference type="SAM" id="Phobius"/>
    </source>
</evidence>
<evidence type="ECO:0000256" key="3">
    <source>
        <dbReference type="ARBA" id="ARBA00023170"/>
    </source>
</evidence>
<keyword evidence="6" id="KW-0812">Transmembrane</keyword>
<comment type="caution">
    <text evidence="7">The sequence shown here is derived from an EMBL/GenBank/DDBJ whole genome shotgun (WGS) entry which is preliminary data.</text>
</comment>
<dbReference type="GO" id="GO:0071880">
    <property type="term" value="P:adenylate cyclase-activating adrenergic receptor signaling pathway"/>
    <property type="evidence" value="ECO:0007669"/>
    <property type="project" value="TreeGrafter"/>
</dbReference>
<feature type="region of interest" description="Disordered" evidence="5">
    <location>
        <begin position="1"/>
        <end position="28"/>
    </location>
</feature>
<organism evidence="7 8">
    <name type="scientific">Dreissena polymorpha</name>
    <name type="common">Zebra mussel</name>
    <name type="synonym">Mytilus polymorpha</name>
    <dbReference type="NCBI Taxonomy" id="45954"/>
    <lineage>
        <taxon>Eukaryota</taxon>
        <taxon>Metazoa</taxon>
        <taxon>Spiralia</taxon>
        <taxon>Lophotrochozoa</taxon>
        <taxon>Mollusca</taxon>
        <taxon>Bivalvia</taxon>
        <taxon>Autobranchia</taxon>
        <taxon>Heteroconchia</taxon>
        <taxon>Euheterodonta</taxon>
        <taxon>Imparidentia</taxon>
        <taxon>Neoheterodontei</taxon>
        <taxon>Myida</taxon>
        <taxon>Dreissenoidea</taxon>
        <taxon>Dreissenidae</taxon>
        <taxon>Dreissena</taxon>
    </lineage>
</organism>
<dbReference type="Proteomes" id="UP000828390">
    <property type="component" value="Unassembled WGS sequence"/>
</dbReference>
<dbReference type="Gene3D" id="1.20.1070.10">
    <property type="entry name" value="Rhodopsin 7-helix transmembrane proteins"/>
    <property type="match status" value="1"/>
</dbReference>
<gene>
    <name evidence="7" type="ORF">DPMN_148395</name>
</gene>
<evidence type="ECO:0000313" key="8">
    <source>
        <dbReference type="Proteomes" id="UP000828390"/>
    </source>
</evidence>
<reference evidence="7" key="2">
    <citation type="submission" date="2020-11" db="EMBL/GenBank/DDBJ databases">
        <authorList>
            <person name="McCartney M.A."/>
            <person name="Auch B."/>
            <person name="Kono T."/>
            <person name="Mallez S."/>
            <person name="Becker A."/>
            <person name="Gohl D.M."/>
            <person name="Silverstein K.A.T."/>
            <person name="Koren S."/>
            <person name="Bechman K.B."/>
            <person name="Herman A."/>
            <person name="Abrahante J.E."/>
            <person name="Garbe J."/>
        </authorList>
    </citation>
    <scope>NUCLEOTIDE SEQUENCE</scope>
    <source>
        <strain evidence="7">Duluth1</strain>
        <tissue evidence="7">Whole animal</tissue>
    </source>
</reference>
<dbReference type="CDD" id="cd00637">
    <property type="entry name" value="7tm_classA_rhodopsin-like"/>
    <property type="match status" value="1"/>
</dbReference>
<dbReference type="EMBL" id="JAIWYP010000007">
    <property type="protein sequence ID" value="KAH3794857.1"/>
    <property type="molecule type" value="Genomic_DNA"/>
</dbReference>
<dbReference type="PANTHER" id="PTHR24248:SF176">
    <property type="entry name" value="G-PROTEIN COUPLED RECEPTOR 101-RELATED"/>
    <property type="match status" value="1"/>
</dbReference>
<comment type="subcellular location">
    <subcellularLocation>
        <location evidence="1">Membrane</location>
        <topology evidence="1">Multi-pass membrane protein</topology>
    </subcellularLocation>
</comment>
<keyword evidence="6" id="KW-1133">Transmembrane helix</keyword>
<evidence type="ECO:0000256" key="5">
    <source>
        <dbReference type="SAM" id="MobiDB-lite"/>
    </source>
</evidence>
<evidence type="ECO:0000313" key="7">
    <source>
        <dbReference type="EMBL" id="KAH3794857.1"/>
    </source>
</evidence>
<feature type="compositionally biased region" description="Basic and acidic residues" evidence="5">
    <location>
        <begin position="1"/>
        <end position="12"/>
    </location>
</feature>
<dbReference type="SUPFAM" id="SSF81321">
    <property type="entry name" value="Family A G protein-coupled receptor-like"/>
    <property type="match status" value="1"/>
</dbReference>
<dbReference type="GO" id="GO:0005886">
    <property type="term" value="C:plasma membrane"/>
    <property type="evidence" value="ECO:0007669"/>
    <property type="project" value="TreeGrafter"/>
</dbReference>
<keyword evidence="8" id="KW-1185">Reference proteome</keyword>
<accession>A0A9D4J4B0</accession>
<keyword evidence="3" id="KW-0675">Receptor</keyword>
<reference evidence="7" key="1">
    <citation type="journal article" date="2019" name="bioRxiv">
        <title>The Genome of the Zebra Mussel, Dreissena polymorpha: A Resource for Invasive Species Research.</title>
        <authorList>
            <person name="McCartney M.A."/>
            <person name="Auch B."/>
            <person name="Kono T."/>
            <person name="Mallez S."/>
            <person name="Zhang Y."/>
            <person name="Obille A."/>
            <person name="Becker A."/>
            <person name="Abrahante J.E."/>
            <person name="Garbe J."/>
            <person name="Badalamenti J.P."/>
            <person name="Herman A."/>
            <person name="Mangelson H."/>
            <person name="Liachko I."/>
            <person name="Sullivan S."/>
            <person name="Sone E.D."/>
            <person name="Koren S."/>
            <person name="Silverstein K.A.T."/>
            <person name="Beckman K.B."/>
            <person name="Gohl D.M."/>
        </authorList>
    </citation>
    <scope>NUCLEOTIDE SEQUENCE</scope>
    <source>
        <strain evidence="7">Duluth1</strain>
        <tissue evidence="7">Whole animal</tissue>
    </source>
</reference>
<sequence length="151" mass="17654">MLKHHMNEHSNKAQDINTRNTALDESHKSVNDTNATFESNHMQNHATSEDTRKVIRQETAVKQRKRNTTNDINFKLTLMVFLIAMTSFVSMMPYCLMTLVHTLKRYESPWWIQLISNTTAINSSLNPFIIGYCNSEFRVYVKNVIRCRNVQ</sequence>
<dbReference type="AlphaFoldDB" id="A0A9D4J4B0"/>
<dbReference type="PANTHER" id="PTHR24248">
    <property type="entry name" value="ADRENERGIC RECEPTOR-RELATED G-PROTEIN COUPLED RECEPTOR"/>
    <property type="match status" value="1"/>
</dbReference>
<dbReference type="GO" id="GO:0004930">
    <property type="term" value="F:G protein-coupled receptor activity"/>
    <property type="evidence" value="ECO:0007669"/>
    <property type="project" value="UniProtKB-KW"/>
</dbReference>
<keyword evidence="2" id="KW-0297">G-protein coupled receptor</keyword>
<dbReference type="GO" id="GO:0043410">
    <property type="term" value="P:positive regulation of MAPK cascade"/>
    <property type="evidence" value="ECO:0007669"/>
    <property type="project" value="TreeGrafter"/>
</dbReference>
<feature type="transmembrane region" description="Helical" evidence="6">
    <location>
        <begin position="72"/>
        <end position="94"/>
    </location>
</feature>
<proteinExistence type="predicted"/>
<protein>
    <recommendedName>
        <fullName evidence="9">G-protein coupled receptors family 1 profile domain-containing protein</fullName>
    </recommendedName>
</protein>
<evidence type="ECO:0000256" key="4">
    <source>
        <dbReference type="ARBA" id="ARBA00023224"/>
    </source>
</evidence>
<name>A0A9D4J4B0_DREPO</name>
<keyword evidence="6" id="KW-0472">Membrane</keyword>
<evidence type="ECO:0000256" key="1">
    <source>
        <dbReference type="ARBA" id="ARBA00004141"/>
    </source>
</evidence>
<evidence type="ECO:0000256" key="2">
    <source>
        <dbReference type="ARBA" id="ARBA00023040"/>
    </source>
</evidence>
<keyword evidence="4" id="KW-0807">Transducer</keyword>